<reference evidence="6 7" key="2">
    <citation type="journal article" date="2016" name="ISME J.">
        <title>Characterization of the first cultured representative of Verrucomicrobia subdivision 5 indicates the proposal of a novel phylum.</title>
        <authorList>
            <person name="Spring S."/>
            <person name="Bunk B."/>
            <person name="Sproer C."/>
            <person name="Schumann P."/>
            <person name="Rohde M."/>
            <person name="Tindall B.J."/>
            <person name="Klenk H.P."/>
        </authorList>
    </citation>
    <scope>NUCLEOTIDE SEQUENCE [LARGE SCALE GENOMIC DNA]</scope>
    <source>
        <strain evidence="6 7">L21-Fru-AB</strain>
    </source>
</reference>
<dbReference type="PATRIC" id="fig|1609981.3.peg.42"/>
<dbReference type="InterPro" id="IPR041854">
    <property type="entry name" value="BFD-like_2Fe2S-bd_dom_sf"/>
</dbReference>
<dbReference type="Gene3D" id="1.10.10.1100">
    <property type="entry name" value="BFD-like [2Fe-2S]-binding domain"/>
    <property type="match status" value="1"/>
</dbReference>
<feature type="domain" description="NIF system FeS cluster assembly NifU N-terminal" evidence="4">
    <location>
        <begin position="5"/>
        <end position="129"/>
    </location>
</feature>
<dbReference type="Pfam" id="PF01592">
    <property type="entry name" value="NifU_N"/>
    <property type="match status" value="1"/>
</dbReference>
<keyword evidence="2" id="KW-0408">Iron</keyword>
<dbReference type="SUPFAM" id="SSF82649">
    <property type="entry name" value="SufE/NifU"/>
    <property type="match status" value="1"/>
</dbReference>
<dbReference type="Pfam" id="PF04324">
    <property type="entry name" value="Fer2_BFD"/>
    <property type="match status" value="1"/>
</dbReference>
<dbReference type="STRING" id="1307763.L21SP4_00038"/>
<keyword evidence="7" id="KW-1185">Reference proteome</keyword>
<evidence type="ECO:0000259" key="5">
    <source>
        <dbReference type="Pfam" id="PF04324"/>
    </source>
</evidence>
<evidence type="ECO:0000256" key="1">
    <source>
        <dbReference type="ARBA" id="ARBA00022723"/>
    </source>
</evidence>
<organism evidence="6 7">
    <name type="scientific">Kiritimatiella glycovorans</name>
    <dbReference type="NCBI Taxonomy" id="1307763"/>
    <lineage>
        <taxon>Bacteria</taxon>
        <taxon>Pseudomonadati</taxon>
        <taxon>Kiritimatiellota</taxon>
        <taxon>Kiritimatiellia</taxon>
        <taxon>Kiritimatiellales</taxon>
        <taxon>Kiritimatiellaceae</taxon>
        <taxon>Kiritimatiella</taxon>
    </lineage>
</organism>
<dbReference type="GO" id="GO:0005506">
    <property type="term" value="F:iron ion binding"/>
    <property type="evidence" value="ECO:0007669"/>
    <property type="project" value="InterPro"/>
</dbReference>
<dbReference type="PANTHER" id="PTHR10093">
    <property type="entry name" value="IRON-SULFUR CLUSTER ASSEMBLY ENZYME NIFU HOMOLOG"/>
    <property type="match status" value="1"/>
</dbReference>
<dbReference type="AlphaFoldDB" id="A0A0G3ED94"/>
<dbReference type="GO" id="GO:0051536">
    <property type="term" value="F:iron-sulfur cluster binding"/>
    <property type="evidence" value="ECO:0007669"/>
    <property type="project" value="UniProtKB-KW"/>
</dbReference>
<dbReference type="OrthoDB" id="9804157at2"/>
<evidence type="ECO:0000256" key="3">
    <source>
        <dbReference type="ARBA" id="ARBA00023014"/>
    </source>
</evidence>
<gene>
    <name evidence="6" type="primary">nifU_1</name>
    <name evidence="6" type="ORF">L21SP4_00038</name>
</gene>
<evidence type="ECO:0000313" key="7">
    <source>
        <dbReference type="Proteomes" id="UP000035268"/>
    </source>
</evidence>
<evidence type="ECO:0000313" key="6">
    <source>
        <dbReference type="EMBL" id="AKJ63327.1"/>
    </source>
</evidence>
<dbReference type="RefSeq" id="WP_052880772.1">
    <property type="nucleotide sequence ID" value="NZ_CP010904.1"/>
</dbReference>
<dbReference type="Proteomes" id="UP000035268">
    <property type="component" value="Chromosome"/>
</dbReference>
<dbReference type="Gene3D" id="3.90.1010.10">
    <property type="match status" value="1"/>
</dbReference>
<proteinExistence type="predicted"/>
<reference evidence="7" key="1">
    <citation type="submission" date="2015-02" db="EMBL/GenBank/DDBJ databases">
        <title>Description and complete genome sequence of the first cultured representative of the subdivision 5 of the Verrucomicrobia phylum.</title>
        <authorList>
            <person name="Spring S."/>
            <person name="Bunk B."/>
            <person name="Sproer C."/>
            <person name="Klenk H.-P."/>
        </authorList>
    </citation>
    <scope>NUCLEOTIDE SEQUENCE [LARGE SCALE GENOMIC DNA]</scope>
    <source>
        <strain evidence="7">L21-Fru-AB</strain>
    </source>
</reference>
<evidence type="ECO:0000256" key="2">
    <source>
        <dbReference type="ARBA" id="ARBA00023004"/>
    </source>
</evidence>
<keyword evidence="1" id="KW-0479">Metal-binding</keyword>
<dbReference type="InterPro" id="IPR007419">
    <property type="entry name" value="BFD-like_2Fe2S-bd_dom"/>
</dbReference>
<evidence type="ECO:0000259" key="4">
    <source>
        <dbReference type="Pfam" id="PF01592"/>
    </source>
</evidence>
<dbReference type="CDD" id="cd06664">
    <property type="entry name" value="IscU_like"/>
    <property type="match status" value="1"/>
</dbReference>
<feature type="domain" description="BFD-like [2Fe-2S]-binding" evidence="5">
    <location>
        <begin position="142"/>
        <end position="189"/>
    </location>
</feature>
<protein>
    <submittedName>
        <fullName evidence="6">NifU-like protein</fullName>
    </submittedName>
</protein>
<dbReference type="InterPro" id="IPR002871">
    <property type="entry name" value="NIF_FeS_clus_asmbl_NifU_N"/>
</dbReference>
<name>A0A0G3ED94_9BACT</name>
<keyword evidence="3" id="KW-0411">Iron-sulfur</keyword>
<dbReference type="EMBL" id="CP010904">
    <property type="protein sequence ID" value="AKJ63327.1"/>
    <property type="molecule type" value="Genomic_DNA"/>
</dbReference>
<dbReference type="GO" id="GO:0016226">
    <property type="term" value="P:iron-sulfur cluster assembly"/>
    <property type="evidence" value="ECO:0007669"/>
    <property type="project" value="InterPro"/>
</dbReference>
<dbReference type="KEGG" id="vbl:L21SP4_00038"/>
<accession>A0A0G3ED94</accession>
<sequence>MDWVYNDTVKDHFMNPRNVLMDEDGFGEDGRGLTGNVKCGDQMLMLIKVDPDEERITDCRWKTYGCASAIASTSILSEVVKGLTLDEAFNLTPKDITARLGGLPEHKIHCSVLGDKALRAAVNDYYQRTGRPEKVREDKAKLVCQCMAVTDHEIEDAVLEGVRDYQALQEHTKLGTVCGQCRGEAEKLMGACIGKHFDH</sequence>